<comment type="cofactor">
    <cofactor evidence="1 5 7">
        <name>pyridoxal 5'-phosphate</name>
        <dbReference type="ChEBI" id="CHEBI:597326"/>
    </cofactor>
</comment>
<keyword evidence="2 5" id="KW-0210">Decarboxylase</keyword>
<dbReference type="Gene3D" id="2.40.37.10">
    <property type="entry name" value="Lyase, Ornithine Decarboxylase, Chain A, domain 1"/>
    <property type="match status" value="1"/>
</dbReference>
<dbReference type="PANTHER" id="PTHR43727">
    <property type="entry name" value="DIAMINOPIMELATE DECARBOXYLASE"/>
    <property type="match status" value="1"/>
</dbReference>
<feature type="binding site" evidence="5">
    <location>
        <position position="318"/>
    </location>
    <ligand>
        <name>substrate</name>
    </ligand>
</feature>
<feature type="binding site" evidence="5">
    <location>
        <position position="314"/>
    </location>
    <ligand>
        <name>substrate</name>
    </ligand>
</feature>
<dbReference type="PROSITE" id="PS00878">
    <property type="entry name" value="ODR_DC_2_1"/>
    <property type="match status" value="1"/>
</dbReference>
<keyword evidence="5" id="KW-0028">Amino-acid biosynthesis</keyword>
<proteinExistence type="inferred from homology"/>
<comment type="subunit">
    <text evidence="5">Homodimer.</text>
</comment>
<dbReference type="Pfam" id="PF00278">
    <property type="entry name" value="Orn_DAP_Arg_deC"/>
    <property type="match status" value="1"/>
</dbReference>
<dbReference type="SUPFAM" id="SSF51419">
    <property type="entry name" value="PLP-binding barrel"/>
    <property type="match status" value="1"/>
</dbReference>
<dbReference type="CDD" id="cd06828">
    <property type="entry name" value="PLPDE_III_DapDC"/>
    <property type="match status" value="1"/>
</dbReference>
<dbReference type="Proteomes" id="UP000646745">
    <property type="component" value="Unassembled WGS sequence"/>
</dbReference>
<protein>
    <recommendedName>
        <fullName evidence="5 6">Diaminopimelate decarboxylase</fullName>
        <shortName evidence="5">DAP decarboxylase</shortName>
        <shortName evidence="5">DAPDC</shortName>
        <ecNumber evidence="5 6">4.1.1.20</ecNumber>
    </recommendedName>
</protein>
<evidence type="ECO:0000256" key="2">
    <source>
        <dbReference type="ARBA" id="ARBA00022793"/>
    </source>
</evidence>
<comment type="catalytic activity">
    <reaction evidence="5 7">
        <text>meso-2,6-diaminopimelate + H(+) = L-lysine + CO2</text>
        <dbReference type="Rhea" id="RHEA:15101"/>
        <dbReference type="ChEBI" id="CHEBI:15378"/>
        <dbReference type="ChEBI" id="CHEBI:16526"/>
        <dbReference type="ChEBI" id="CHEBI:32551"/>
        <dbReference type="ChEBI" id="CHEBI:57791"/>
        <dbReference type="EC" id="4.1.1.20"/>
    </reaction>
</comment>
<evidence type="ECO:0000313" key="10">
    <source>
        <dbReference type="EMBL" id="GHB12313.1"/>
    </source>
</evidence>
<dbReference type="HAMAP" id="MF_02120">
    <property type="entry name" value="LysA"/>
    <property type="match status" value="1"/>
</dbReference>
<feature type="binding site" evidence="5">
    <location>
        <position position="278"/>
    </location>
    <ligand>
        <name>substrate</name>
    </ligand>
</feature>
<dbReference type="NCBIfam" id="TIGR01048">
    <property type="entry name" value="lysA"/>
    <property type="match status" value="1"/>
</dbReference>
<evidence type="ECO:0000256" key="5">
    <source>
        <dbReference type="HAMAP-Rule" id="MF_02120"/>
    </source>
</evidence>
<dbReference type="PRINTS" id="PR01179">
    <property type="entry name" value="ODADCRBXLASE"/>
</dbReference>
<dbReference type="SUPFAM" id="SSF50621">
    <property type="entry name" value="Alanine racemase C-terminal domain-like"/>
    <property type="match status" value="1"/>
</dbReference>
<evidence type="ECO:0000313" key="11">
    <source>
        <dbReference type="Proteomes" id="UP000646745"/>
    </source>
</evidence>
<keyword evidence="5 7" id="KW-0457">Lysine biosynthesis</keyword>
<feature type="binding site" evidence="5">
    <location>
        <position position="241"/>
    </location>
    <ligand>
        <name>pyridoxal 5'-phosphate</name>
        <dbReference type="ChEBI" id="CHEBI:597326"/>
    </ligand>
</feature>
<evidence type="ECO:0000259" key="9">
    <source>
        <dbReference type="Pfam" id="PF02784"/>
    </source>
</evidence>
<dbReference type="InterPro" id="IPR002986">
    <property type="entry name" value="DAP_deCOOHase_LysA"/>
</dbReference>
<dbReference type="InterPro" id="IPR022653">
    <property type="entry name" value="De-COase2_pyr-phos_BS"/>
</dbReference>
<keyword evidence="4 5" id="KW-0456">Lyase</keyword>
<evidence type="ECO:0000256" key="1">
    <source>
        <dbReference type="ARBA" id="ARBA00001933"/>
    </source>
</evidence>
<dbReference type="InterPro" id="IPR022643">
    <property type="entry name" value="De-COase2_C"/>
</dbReference>
<dbReference type="InterPro" id="IPR000183">
    <property type="entry name" value="Orn/DAP/Arg_de-COase"/>
</dbReference>
<sequence length="426" mass="46246">MTFDAFPERDGVLHAEAIPLDRLAREYGTPCYVYSRAALTRHFLAYRDALGEMPHLICYALKANSNLAVLDVLARLGAGFDIVSVGELERVIAAGGDPAKIVFSGVAKQADEMARALEVGIKCFNVESRPELERLDRVAAERGQVANVSIRVNPDVDAKTHPYISTGLKANKFGVAADEVFELYAWAAERPNLKVVGLDCHIGSQLTELSPYLDALDRLLALIDRLADHGIAIEHLDLGGGLGVTYADEKPPAAGDFVSAVRERLAGRELTLLLEPGRSIAANAGLLLTRIEYLKPGETKNFAIVDAGMNDLIRPSLYQAWQRIERVDTRELRQSALYDVVGPICESGDFLGQARELAVAEGDLLAVRSAGAYGFAMASNYNSRGRPPEVLVDGDVSHLVRQRESVASLWALESRLPTASSQTEHG</sequence>
<accession>A0ABQ3DRR1</accession>
<evidence type="ECO:0000256" key="4">
    <source>
        <dbReference type="ARBA" id="ARBA00023239"/>
    </source>
</evidence>
<dbReference type="PRINTS" id="PR01181">
    <property type="entry name" value="DAPDCRBXLASE"/>
</dbReference>
<dbReference type="Pfam" id="PF02784">
    <property type="entry name" value="Orn_Arg_deC_N"/>
    <property type="match status" value="1"/>
</dbReference>
<organism evidence="10 11">
    <name type="scientific">Salinicola rhizosphaerae</name>
    <dbReference type="NCBI Taxonomy" id="1443141"/>
    <lineage>
        <taxon>Bacteria</taxon>
        <taxon>Pseudomonadati</taxon>
        <taxon>Pseudomonadota</taxon>
        <taxon>Gammaproteobacteria</taxon>
        <taxon>Oceanospirillales</taxon>
        <taxon>Halomonadaceae</taxon>
        <taxon>Salinicola</taxon>
    </lineage>
</organism>
<evidence type="ECO:0000256" key="7">
    <source>
        <dbReference type="RuleBase" id="RU003738"/>
    </source>
</evidence>
<evidence type="ECO:0000256" key="6">
    <source>
        <dbReference type="NCBIfam" id="TIGR01048"/>
    </source>
</evidence>
<dbReference type="InterPro" id="IPR022644">
    <property type="entry name" value="De-COase2_N"/>
</dbReference>
<evidence type="ECO:0000256" key="3">
    <source>
        <dbReference type="ARBA" id="ARBA00022898"/>
    </source>
</evidence>
<dbReference type="Gene3D" id="3.20.20.10">
    <property type="entry name" value="Alanine racemase"/>
    <property type="match status" value="1"/>
</dbReference>
<keyword evidence="11" id="KW-1185">Reference proteome</keyword>
<feature type="binding site" evidence="5">
    <location>
        <begin position="275"/>
        <end position="278"/>
    </location>
    <ligand>
        <name>pyridoxal 5'-phosphate</name>
        <dbReference type="ChEBI" id="CHEBI:597326"/>
    </ligand>
</feature>
<feature type="binding site" evidence="5">
    <location>
        <position position="373"/>
    </location>
    <ligand>
        <name>pyridoxal 5'-phosphate</name>
        <dbReference type="ChEBI" id="CHEBI:597326"/>
    </ligand>
</feature>
<feature type="binding site" evidence="5">
    <location>
        <position position="373"/>
    </location>
    <ligand>
        <name>substrate</name>
    </ligand>
</feature>
<feature type="modified residue" description="N6-(pyridoxal phosphate)lysine" evidence="5">
    <location>
        <position position="62"/>
    </location>
</feature>
<dbReference type="InterPro" id="IPR029066">
    <property type="entry name" value="PLP-binding_barrel"/>
</dbReference>
<evidence type="ECO:0000259" key="8">
    <source>
        <dbReference type="Pfam" id="PF00278"/>
    </source>
</evidence>
<reference evidence="11" key="1">
    <citation type="journal article" date="2019" name="Int. J. Syst. Evol. Microbiol.">
        <title>The Global Catalogue of Microorganisms (GCM) 10K type strain sequencing project: providing services to taxonomists for standard genome sequencing and annotation.</title>
        <authorList>
            <consortium name="The Broad Institute Genomics Platform"/>
            <consortium name="The Broad Institute Genome Sequencing Center for Infectious Disease"/>
            <person name="Wu L."/>
            <person name="Ma J."/>
        </authorList>
    </citation>
    <scope>NUCLEOTIDE SEQUENCE [LARGE SCALE GENOMIC DNA]</scope>
    <source>
        <strain evidence="11">KCTC 32998</strain>
    </source>
</reference>
<comment type="pathway">
    <text evidence="5 7">Amino-acid biosynthesis; L-lysine biosynthesis via DAP pathway; L-lysine from DL-2,6-diaminopimelate: step 1/1.</text>
</comment>
<dbReference type="EMBL" id="BMZI01000002">
    <property type="protein sequence ID" value="GHB12313.1"/>
    <property type="molecule type" value="Genomic_DNA"/>
</dbReference>
<dbReference type="RefSeq" id="WP_189443283.1">
    <property type="nucleotide sequence ID" value="NZ_BMZI01000002.1"/>
</dbReference>
<feature type="domain" description="Orn/DAP/Arg decarboxylase 2 C-terminal" evidence="8">
    <location>
        <begin position="31"/>
        <end position="371"/>
    </location>
</feature>
<comment type="caution">
    <text evidence="10">The sequence shown here is derived from an EMBL/GenBank/DDBJ whole genome shotgun (WGS) entry which is preliminary data.</text>
</comment>
<comment type="similarity">
    <text evidence="5">Belongs to the Orn/Lys/Arg decarboxylase class-II family. LysA subfamily.</text>
</comment>
<dbReference type="EC" id="4.1.1.20" evidence="5 6"/>
<name>A0ABQ3DRR1_9GAMM</name>
<feature type="domain" description="Orn/DAP/Arg decarboxylase 2 N-terminal" evidence="9">
    <location>
        <begin position="38"/>
        <end position="282"/>
    </location>
</feature>
<comment type="function">
    <text evidence="5">Specifically catalyzes the decarboxylation of meso-diaminopimelate (meso-DAP) to L-lysine.</text>
</comment>
<dbReference type="PANTHER" id="PTHR43727:SF2">
    <property type="entry name" value="GROUP IV DECARBOXYLASE"/>
    <property type="match status" value="1"/>
</dbReference>
<gene>
    <name evidence="5 10" type="primary">lysA</name>
    <name evidence="10" type="ORF">GCM10009038_07600</name>
</gene>
<keyword evidence="3 5" id="KW-0663">Pyridoxal phosphate</keyword>
<feature type="binding site" evidence="5">
    <location>
        <position position="346"/>
    </location>
    <ligand>
        <name>substrate</name>
    </ligand>
</feature>
<dbReference type="InterPro" id="IPR009006">
    <property type="entry name" value="Ala_racemase/Decarboxylase_C"/>
</dbReference>